<evidence type="ECO:0000313" key="2">
    <source>
        <dbReference type="Proteomes" id="UP000203096"/>
    </source>
</evidence>
<dbReference type="RefSeq" id="YP_009009260.1">
    <property type="nucleotide sequence ID" value="NC_023600.1"/>
</dbReference>
<sequence length="256" mass="28632">MTTTTRKTKAKPPKGDVRPETLTQFAAILNDAAERDVGFDRLVNRLYVVRAELAQITTARKAVFEHVKRAYEIGHRAIGDTPYDLRETEPGPPVLYRAVSSAVAKKADAAAWRRAHVVVPFVQVKAPAAVAMSVPHHQVPDASGFMDPVTAVLTHREHPAWAEAKKLREAERWALTQLEELGREFDWPGDLKVFSDGWSIQLTREQYASEALAERDPALFDQLAEVKQRQAPVRVYIVKRDAEGADEGDWDEDSGD</sequence>
<accession>W8EEQ8</accession>
<protein>
    <submittedName>
        <fullName evidence="1">Uncharacterized protein</fullName>
    </submittedName>
</protein>
<dbReference type="Proteomes" id="UP000203096">
    <property type="component" value="Segment"/>
</dbReference>
<keyword evidence="2" id="KW-1185">Reference proteome</keyword>
<reference evidence="1 2" key="1">
    <citation type="journal article" date="2014" name="Genome Announc.">
        <title>Complete genome sequences of nine mycobacteriophages.</title>
        <authorList>
            <person name="Franceschelli J.J."/>
            <person name="Suarez C.A."/>
            <person name="Teran L."/>
            <person name="Raya R.R."/>
            <person name="Morbidoni H.R."/>
        </authorList>
    </citation>
    <scope>NUCLEOTIDE SEQUENCE [LARGE SCALE GENOMIC DNA]</scope>
</reference>
<evidence type="ECO:0000313" key="1">
    <source>
        <dbReference type="EMBL" id="AHJ88560.1"/>
    </source>
</evidence>
<dbReference type="GeneID" id="18505924"/>
<organism evidence="1 2">
    <name type="scientific">Mycobacterium phage Julie1</name>
    <dbReference type="NCBI Taxonomy" id="1463812"/>
    <lineage>
        <taxon>Viruses</taxon>
        <taxon>Duplodnaviria</taxon>
        <taxon>Heunggongvirae</taxon>
        <taxon>Uroviricota</taxon>
        <taxon>Caudoviricetes</taxon>
        <taxon>Bclasvirinae</taxon>
        <taxon>Julieunavirus</taxon>
        <taxon>Julieunavirus julie1</taxon>
    </lineage>
</organism>
<dbReference type="EMBL" id="KJ433976">
    <property type="protein sequence ID" value="AHJ88560.1"/>
    <property type="molecule type" value="Genomic_DNA"/>
</dbReference>
<gene>
    <name evidence="1" type="ORF">Jolie1_060</name>
</gene>
<proteinExistence type="predicted"/>
<dbReference type="KEGG" id="vg:18505924"/>
<name>W8EEQ8_9CAUD</name>